<dbReference type="AlphaFoldDB" id="F8KZV2"/>
<dbReference type="OrthoDB" id="6064844at2"/>
<keyword evidence="2" id="KW-1185">Reference proteome</keyword>
<sequence>MGQITQEKTINSSKKYTVKNFALKNREVGAWPSSESAIWALKARSSENGFAEVFVHVGRRVLVDEDKFWEAVSKLQEAKNV</sequence>
<dbReference type="STRING" id="765952.PUV_15110"/>
<gene>
    <name evidence="1" type="ordered locus">PUV_15110</name>
</gene>
<dbReference type="EMBL" id="FR872580">
    <property type="protein sequence ID" value="CCB86461.1"/>
    <property type="molecule type" value="Genomic_DNA"/>
</dbReference>
<dbReference type="KEGG" id="puv:PUV_15110"/>
<evidence type="ECO:0000313" key="2">
    <source>
        <dbReference type="Proteomes" id="UP000000495"/>
    </source>
</evidence>
<name>F8KZV2_PARAV</name>
<dbReference type="HOGENOM" id="CLU_2570668_0_0_0"/>
<proteinExistence type="predicted"/>
<dbReference type="Proteomes" id="UP000000495">
    <property type="component" value="Chromosome"/>
</dbReference>
<reference key="1">
    <citation type="journal article" date="2011" name="Mol. Biol. Evol.">
        <title>Unity in variety -- the pan-genome of the Chlamydiae.</title>
        <authorList>
            <person name="Collingro A."/>
            <person name="Tischler P."/>
            <person name="Weinmaier T."/>
            <person name="Penz T."/>
            <person name="Heinz E."/>
            <person name="Brunham R.C."/>
            <person name="Read T.D."/>
            <person name="Bavoil P.M."/>
            <person name="Sachse K."/>
            <person name="Kahane S."/>
            <person name="Friedman M.G."/>
            <person name="Rattei T."/>
            <person name="Myers G.S.A."/>
            <person name="Horn M."/>
        </authorList>
    </citation>
    <scope>NUCLEOTIDE SEQUENCE</scope>
    <source>
        <strain>UV7</strain>
    </source>
</reference>
<organism evidence="1 2">
    <name type="scientific">Parachlamydia acanthamoebae (strain UV7)</name>
    <dbReference type="NCBI Taxonomy" id="765952"/>
    <lineage>
        <taxon>Bacteria</taxon>
        <taxon>Pseudomonadati</taxon>
        <taxon>Chlamydiota</taxon>
        <taxon>Chlamydiia</taxon>
        <taxon>Parachlamydiales</taxon>
        <taxon>Parachlamydiaceae</taxon>
        <taxon>Parachlamydia</taxon>
    </lineage>
</organism>
<reference evidence="1 2" key="2">
    <citation type="journal article" date="2011" name="Mol. Biol. Evol.">
        <title>Unity in variety--the pan-genome of the Chlamydiae.</title>
        <authorList>
            <person name="Collingro A."/>
            <person name="Tischler P."/>
            <person name="Weinmaier T."/>
            <person name="Penz T."/>
            <person name="Heinz E."/>
            <person name="Brunham R.C."/>
            <person name="Read T.D."/>
            <person name="Bavoil P.M."/>
            <person name="Sachse K."/>
            <person name="Kahane S."/>
            <person name="Friedman M.G."/>
            <person name="Rattei T."/>
            <person name="Myers G.S."/>
            <person name="Horn M."/>
        </authorList>
    </citation>
    <scope>NUCLEOTIDE SEQUENCE [LARGE SCALE GENOMIC DNA]</scope>
    <source>
        <strain evidence="2">UV7</strain>
    </source>
</reference>
<dbReference type="RefSeq" id="WP_013924996.1">
    <property type="nucleotide sequence ID" value="NC_015702.1"/>
</dbReference>
<accession>F8KZV2</accession>
<evidence type="ECO:0000313" key="1">
    <source>
        <dbReference type="EMBL" id="CCB86461.1"/>
    </source>
</evidence>
<protein>
    <submittedName>
        <fullName evidence="1">Uncharacterized protein</fullName>
    </submittedName>
</protein>